<comment type="caution">
    <text evidence="1">The sequence shown here is derived from an EMBL/GenBank/DDBJ whole genome shotgun (WGS) entry which is preliminary data.</text>
</comment>
<gene>
    <name evidence="1" type="ORF">LCGC14_3058530</name>
</gene>
<reference evidence="1" key="1">
    <citation type="journal article" date="2015" name="Nature">
        <title>Complex archaea that bridge the gap between prokaryotes and eukaryotes.</title>
        <authorList>
            <person name="Spang A."/>
            <person name="Saw J.H."/>
            <person name="Jorgensen S.L."/>
            <person name="Zaremba-Niedzwiedzka K."/>
            <person name="Martijn J."/>
            <person name="Lind A.E."/>
            <person name="van Eijk R."/>
            <person name="Schleper C."/>
            <person name="Guy L."/>
            <person name="Ettema T.J."/>
        </authorList>
    </citation>
    <scope>NUCLEOTIDE SEQUENCE</scope>
</reference>
<organism evidence="1">
    <name type="scientific">marine sediment metagenome</name>
    <dbReference type="NCBI Taxonomy" id="412755"/>
    <lineage>
        <taxon>unclassified sequences</taxon>
        <taxon>metagenomes</taxon>
        <taxon>ecological metagenomes</taxon>
    </lineage>
</organism>
<name>A0A0F8ZAD0_9ZZZZ</name>
<evidence type="ECO:0000313" key="1">
    <source>
        <dbReference type="EMBL" id="KKK57036.1"/>
    </source>
</evidence>
<sequence length="76" mass="8818">MYLCLVVGIEVSIEGVAYSGFFPYSTCDTDYQSPLRVPFTCYVETVLCFYEYLCGEDDWYNPCVPRNLTYRLGVLR</sequence>
<protein>
    <submittedName>
        <fullName evidence="1">Uncharacterized protein</fullName>
    </submittedName>
</protein>
<dbReference type="AlphaFoldDB" id="A0A0F8ZAD0"/>
<accession>A0A0F8ZAD0</accession>
<dbReference type="EMBL" id="LAZR01064690">
    <property type="protein sequence ID" value="KKK57036.1"/>
    <property type="molecule type" value="Genomic_DNA"/>
</dbReference>
<proteinExistence type="predicted"/>